<keyword evidence="3" id="KW-1185">Reference proteome</keyword>
<accession>A0A4R2NQL4</accession>
<dbReference type="EMBL" id="SLXM01000008">
    <property type="protein sequence ID" value="TCP23684.1"/>
    <property type="molecule type" value="Genomic_DNA"/>
</dbReference>
<dbReference type="GO" id="GO:0008381">
    <property type="term" value="F:mechanosensitive monoatomic ion channel activity"/>
    <property type="evidence" value="ECO:0007669"/>
    <property type="project" value="InterPro"/>
</dbReference>
<dbReference type="Proteomes" id="UP000294564">
    <property type="component" value="Unassembled WGS sequence"/>
</dbReference>
<evidence type="ECO:0000256" key="1">
    <source>
        <dbReference type="SAM" id="Phobius"/>
    </source>
</evidence>
<dbReference type="PANTHER" id="PTHR30221:SF1">
    <property type="entry name" value="SMALL-CONDUCTANCE MECHANOSENSITIVE CHANNEL"/>
    <property type="match status" value="1"/>
</dbReference>
<feature type="transmembrane region" description="Helical" evidence="1">
    <location>
        <begin position="114"/>
        <end position="135"/>
    </location>
</feature>
<dbReference type="PANTHER" id="PTHR30221">
    <property type="entry name" value="SMALL-CONDUCTANCE MECHANOSENSITIVE CHANNEL"/>
    <property type="match status" value="1"/>
</dbReference>
<feature type="transmembrane region" description="Helical" evidence="1">
    <location>
        <begin position="186"/>
        <end position="207"/>
    </location>
</feature>
<keyword evidence="1" id="KW-1133">Transmembrane helix</keyword>
<comment type="caution">
    <text evidence="2">The sequence shown here is derived from an EMBL/GenBank/DDBJ whole genome shotgun (WGS) entry which is preliminary data.</text>
</comment>
<evidence type="ECO:0000313" key="3">
    <source>
        <dbReference type="Proteomes" id="UP000294564"/>
    </source>
</evidence>
<feature type="transmembrane region" description="Helical" evidence="1">
    <location>
        <begin position="156"/>
        <end position="174"/>
    </location>
</feature>
<dbReference type="Pfam" id="PF05552">
    <property type="entry name" value="MS_channel_1st_1"/>
    <property type="match status" value="1"/>
</dbReference>
<proteinExistence type="predicted"/>
<dbReference type="Gene3D" id="1.10.287.1260">
    <property type="match status" value="1"/>
</dbReference>
<sequence>MNFLQIDILKPFQDIFEDVVQSLPKVAGFVGYVIFVWIFMKVFLYVLRKVLSKTNLDQWSDKLSETKIFGDATINIVLTEVILNVLKWFLILVFVMAGAGIFGLTVVSDGLRSFFAYLPKLITALGIFVAGAYLGTMVKKAIQGMFKSLEINGGNLVGNIAFYLIVVFLSITALDQAGVDTSVIKSNLTLLIGSILLAFTIAFGLGARDAVSRLLFGYYSRRNVAIGSIVKIGDIEGEVIAIDNICFTIKTLEGEVVLPIKEVVDSTIIIKK</sequence>
<organism evidence="2 3">
    <name type="scientific">Tenacibaculum skagerrakense</name>
    <dbReference type="NCBI Taxonomy" id="186571"/>
    <lineage>
        <taxon>Bacteria</taxon>
        <taxon>Pseudomonadati</taxon>
        <taxon>Bacteroidota</taxon>
        <taxon>Flavobacteriia</taxon>
        <taxon>Flavobacteriales</taxon>
        <taxon>Flavobacteriaceae</taxon>
        <taxon>Tenacibaculum</taxon>
    </lineage>
</organism>
<dbReference type="InterPro" id="IPR045275">
    <property type="entry name" value="MscS_archaea/bacteria_type"/>
</dbReference>
<feature type="transmembrane region" description="Helical" evidence="1">
    <location>
        <begin position="88"/>
        <end position="108"/>
    </location>
</feature>
<dbReference type="AlphaFoldDB" id="A0A4R2NQL4"/>
<evidence type="ECO:0000313" key="2">
    <source>
        <dbReference type="EMBL" id="TCP23684.1"/>
    </source>
</evidence>
<reference evidence="2 3" key="1">
    <citation type="submission" date="2019-03" db="EMBL/GenBank/DDBJ databases">
        <title>Genomic Encyclopedia of Type Strains, Phase IV (KMG-IV): sequencing the most valuable type-strain genomes for metagenomic binning, comparative biology and taxonomic classification.</title>
        <authorList>
            <person name="Goeker M."/>
        </authorList>
    </citation>
    <scope>NUCLEOTIDE SEQUENCE [LARGE SCALE GENOMIC DNA]</scope>
    <source>
        <strain evidence="2 3">DSM 14836</strain>
    </source>
</reference>
<name>A0A4R2NQL4_9FLAO</name>
<protein>
    <submittedName>
        <fullName evidence="2">Putative transporter (Transmembrane protein)</fullName>
    </submittedName>
</protein>
<dbReference type="RefSeq" id="WP_132795496.1">
    <property type="nucleotide sequence ID" value="NZ_SLXM01000008.1"/>
</dbReference>
<keyword evidence="1" id="KW-0472">Membrane</keyword>
<dbReference type="OrthoDB" id="1493289at2"/>
<dbReference type="InterPro" id="IPR008910">
    <property type="entry name" value="MSC_TM_helix"/>
</dbReference>
<gene>
    <name evidence="2" type="ORF">EV195_108155</name>
</gene>
<feature type="transmembrane region" description="Helical" evidence="1">
    <location>
        <begin position="26"/>
        <end position="47"/>
    </location>
</feature>
<keyword evidence="1 2" id="KW-0812">Transmembrane</keyword>